<feature type="transmembrane region" description="Helical" evidence="7">
    <location>
        <begin position="160"/>
        <end position="178"/>
    </location>
</feature>
<evidence type="ECO:0000256" key="3">
    <source>
        <dbReference type="ARBA" id="ARBA00022692"/>
    </source>
</evidence>
<feature type="domain" description="N-acetyltransferase" evidence="8">
    <location>
        <begin position="765"/>
        <end position="924"/>
    </location>
</feature>
<feature type="region of interest" description="Disordered" evidence="6">
    <location>
        <begin position="286"/>
        <end position="307"/>
    </location>
</feature>
<dbReference type="PANTHER" id="PTHR12608:SF1">
    <property type="entry name" value="TRANSMEMBRANE PROTEIN 165"/>
    <property type="match status" value="1"/>
</dbReference>
<feature type="region of interest" description="Disordered" evidence="6">
    <location>
        <begin position="118"/>
        <end position="143"/>
    </location>
</feature>
<dbReference type="InterPro" id="IPR049555">
    <property type="entry name" value="GDT1-like_CS"/>
</dbReference>
<proteinExistence type="inferred from homology"/>
<accession>A0AAD5SZ77</accession>
<evidence type="ECO:0000259" key="8">
    <source>
        <dbReference type="PROSITE" id="PS51731"/>
    </source>
</evidence>
<dbReference type="PROSITE" id="PS01214">
    <property type="entry name" value="UPF0016"/>
    <property type="match status" value="1"/>
</dbReference>
<evidence type="ECO:0000256" key="6">
    <source>
        <dbReference type="SAM" id="MobiDB-lite"/>
    </source>
</evidence>
<dbReference type="GO" id="GO:0005794">
    <property type="term" value="C:Golgi apparatus"/>
    <property type="evidence" value="ECO:0007669"/>
    <property type="project" value="TreeGrafter"/>
</dbReference>
<dbReference type="Gene3D" id="3.40.630.30">
    <property type="match status" value="1"/>
</dbReference>
<dbReference type="GO" id="GO:0032472">
    <property type="term" value="P:Golgi calcium ion transport"/>
    <property type="evidence" value="ECO:0007669"/>
    <property type="project" value="TreeGrafter"/>
</dbReference>
<dbReference type="InterPro" id="IPR006855">
    <property type="entry name" value="Vertebrate-like_GNAT_dom"/>
</dbReference>
<dbReference type="GO" id="GO:0032468">
    <property type="term" value="P:Golgi calcium ion homeostasis"/>
    <property type="evidence" value="ECO:0007669"/>
    <property type="project" value="TreeGrafter"/>
</dbReference>
<comment type="similarity">
    <text evidence="2">Belongs to the GDT1 family.</text>
</comment>
<evidence type="ECO:0000313" key="9">
    <source>
        <dbReference type="EMBL" id="KAJ3104435.1"/>
    </source>
</evidence>
<evidence type="ECO:0000256" key="2">
    <source>
        <dbReference type="ARBA" id="ARBA00009190"/>
    </source>
</evidence>
<dbReference type="AlphaFoldDB" id="A0AAD5SZ77"/>
<comment type="subcellular location">
    <subcellularLocation>
        <location evidence="1">Membrane</location>
        <topology evidence="1">Multi-pass membrane protein</topology>
    </subcellularLocation>
</comment>
<name>A0AAD5SZ77_9FUNG</name>
<dbReference type="GO" id="GO:0005384">
    <property type="term" value="F:manganese ion transmembrane transporter activity"/>
    <property type="evidence" value="ECO:0007669"/>
    <property type="project" value="TreeGrafter"/>
</dbReference>
<feature type="transmembrane region" description="Helical" evidence="7">
    <location>
        <begin position="48"/>
        <end position="68"/>
    </location>
</feature>
<dbReference type="Pfam" id="PF01169">
    <property type="entry name" value="GDT1"/>
    <property type="match status" value="2"/>
</dbReference>
<sequence>MSSTSAVATSTNKALKSLWMSLAVIVVSEIGDKTFLIAAVMAMTNPRFVIFCAALSALGVMTILSTLFGHFLPNLLSKEYTQYAASFLFVVFGFKMLYDGYYMTDNEGQEELEEVTQELMERDEERDDGSLMESGKADKKTSEKKDLEGIQAFVAGLRNVANLFFSAVFIQCFVMTFLAEWGDRSQIATIALAGAEDFWWVTIGSLLGHSICTAGAVIGGRMLASKISVRTGLSEKAYDGLSKAISGGARTRGASTRFASIPATGSNNPNKPFRFNKVATLRGFKTYPPASSSTSEPSPPPQSQHIPLNSLAKERDLLLSILNAKPSKRDARLFVNKFLDSSTEANLAPVTPVNILAGVRLGVVRIDANLSQHDLDVFAGTLVSMHKLGLSPIVAIDFETHSTASSIIHARHIKEAASLHTIISVLPHRRKRSVGTGFLRPLISVSPPVTPPVTPPVNGTGRQPRGNFTQLPPPSSPLSATRAFMISECNRVVEAIERAGGSSVPIHSSVFTTPSSPLSVTSSHLDSTVPPTCDIALLLRHLKRRCIPVVLPLCVTQDEGKTKIISSRDTMMGLVAGGIVDVAVKPPVTQSVLLVEKNILLNGESLPATSSATRKAQDGLLCQNAHMFLPVKLFLMNDRIGGVGVDGRHVALVNLAEEGKDLIAALKDNGNVSGAQGSGRKHVYNDAEDNARILRDLETARELLAVLGRVNPSSSAVIAAIDRHTRSDLLANWITDKPLNSTPNVKISDVDGVLVPPTILRTGLTLQTHTGSLENIDLSRLEALLNSSFGKKLNGLPYFNRLKKCVSTVILAGDYDGAVIVTSEFANDASGSVVHYLDKLAVRPESQGLGVADILWKRLVEAYPNLCWRSRSNNPVNKWYFDRSDGNMKFGEDKYWMMFWYGDKGLARLNEYKAVCESIEASFLQK</sequence>
<dbReference type="EMBL" id="JADGJH010002056">
    <property type="protein sequence ID" value="KAJ3104435.1"/>
    <property type="molecule type" value="Genomic_DNA"/>
</dbReference>
<evidence type="ECO:0000313" key="10">
    <source>
        <dbReference type="Proteomes" id="UP001211907"/>
    </source>
</evidence>
<dbReference type="PROSITE" id="PS51731">
    <property type="entry name" value="GNAT_NAGS"/>
    <property type="match status" value="1"/>
</dbReference>
<comment type="caution">
    <text evidence="9">The sequence shown here is derived from an EMBL/GenBank/DDBJ whole genome shotgun (WGS) entry which is preliminary data.</text>
</comment>
<reference evidence="9" key="1">
    <citation type="submission" date="2020-05" db="EMBL/GenBank/DDBJ databases">
        <title>Phylogenomic resolution of chytrid fungi.</title>
        <authorList>
            <person name="Stajich J.E."/>
            <person name="Amses K."/>
            <person name="Simmons R."/>
            <person name="Seto K."/>
            <person name="Myers J."/>
            <person name="Bonds A."/>
            <person name="Quandt C.A."/>
            <person name="Barry K."/>
            <person name="Liu P."/>
            <person name="Grigoriev I."/>
            <person name="Longcore J.E."/>
            <person name="James T.Y."/>
        </authorList>
    </citation>
    <scope>NUCLEOTIDE SEQUENCE</scope>
    <source>
        <strain evidence="9">JEL0513</strain>
    </source>
</reference>
<dbReference type="PANTHER" id="PTHR12608">
    <property type="entry name" value="TRANSMEMBRANE PROTEIN HTP-1 RELATED"/>
    <property type="match status" value="1"/>
</dbReference>
<keyword evidence="4 7" id="KW-1133">Transmembrane helix</keyword>
<dbReference type="InterPro" id="IPR036393">
    <property type="entry name" value="AceGlu_kinase-like_sf"/>
</dbReference>
<dbReference type="Proteomes" id="UP001211907">
    <property type="component" value="Unassembled WGS sequence"/>
</dbReference>
<dbReference type="InterPro" id="IPR001727">
    <property type="entry name" value="GDT1-like"/>
</dbReference>
<evidence type="ECO:0000256" key="5">
    <source>
        <dbReference type="ARBA" id="ARBA00023136"/>
    </source>
</evidence>
<dbReference type="GO" id="GO:0015085">
    <property type="term" value="F:calcium ion transmembrane transporter activity"/>
    <property type="evidence" value="ECO:0007669"/>
    <property type="project" value="TreeGrafter"/>
</dbReference>
<gene>
    <name evidence="9" type="ORF">HK100_004053</name>
</gene>
<dbReference type="GO" id="GO:0000329">
    <property type="term" value="C:fungal-type vacuole membrane"/>
    <property type="evidence" value="ECO:0007669"/>
    <property type="project" value="TreeGrafter"/>
</dbReference>
<feature type="transmembrane region" description="Helical" evidence="7">
    <location>
        <begin position="20"/>
        <end position="41"/>
    </location>
</feature>
<feature type="transmembrane region" description="Helical" evidence="7">
    <location>
        <begin position="80"/>
        <end position="98"/>
    </location>
</feature>
<evidence type="ECO:0000256" key="7">
    <source>
        <dbReference type="SAM" id="Phobius"/>
    </source>
</evidence>
<evidence type="ECO:0000256" key="4">
    <source>
        <dbReference type="ARBA" id="ARBA00022989"/>
    </source>
</evidence>
<keyword evidence="3 7" id="KW-0812">Transmembrane</keyword>
<dbReference type="Gene3D" id="3.40.1160.10">
    <property type="entry name" value="Acetylglutamate kinase-like"/>
    <property type="match status" value="1"/>
</dbReference>
<evidence type="ECO:0000256" key="1">
    <source>
        <dbReference type="ARBA" id="ARBA00004141"/>
    </source>
</evidence>
<organism evidence="9 10">
    <name type="scientific">Physocladia obscura</name>
    <dbReference type="NCBI Taxonomy" id="109957"/>
    <lineage>
        <taxon>Eukaryota</taxon>
        <taxon>Fungi</taxon>
        <taxon>Fungi incertae sedis</taxon>
        <taxon>Chytridiomycota</taxon>
        <taxon>Chytridiomycota incertae sedis</taxon>
        <taxon>Chytridiomycetes</taxon>
        <taxon>Chytridiales</taxon>
        <taxon>Chytriomycetaceae</taxon>
        <taxon>Physocladia</taxon>
    </lineage>
</organism>
<feature type="compositionally biased region" description="Acidic residues" evidence="6">
    <location>
        <begin position="118"/>
        <end position="127"/>
    </location>
</feature>
<keyword evidence="5 7" id="KW-0472">Membrane</keyword>
<keyword evidence="10" id="KW-1185">Reference proteome</keyword>
<dbReference type="Pfam" id="PF04768">
    <property type="entry name" value="NAT"/>
    <property type="match status" value="1"/>
</dbReference>
<protein>
    <recommendedName>
        <fullName evidence="8">N-acetyltransferase domain-containing protein</fullName>
    </recommendedName>
</protein>